<gene>
    <name evidence="1" type="ORF">A4H96_03700</name>
</gene>
<sequence length="140" mass="15483">MGDIMGIPWTDRAHNEWWGCSSKAGAGCDRCYAAVLDRRTGGNYFGIGTSPRLTKEQNRNKPHKWNRDAEAAGKHVWVFCGSMMDFFDFTGEKFVNELLPDGTAHRGGGGPIDFVRHVTACNFVQAVKVCLEALTAQKES</sequence>
<dbReference type="AlphaFoldDB" id="A0A179BNN9"/>
<evidence type="ECO:0008006" key="3">
    <source>
        <dbReference type="Google" id="ProtNLM"/>
    </source>
</evidence>
<dbReference type="Pfam" id="PF07505">
    <property type="entry name" value="DUF5131"/>
    <property type="match status" value="1"/>
</dbReference>
<dbReference type="OrthoDB" id="9787478at2"/>
<evidence type="ECO:0000313" key="2">
    <source>
        <dbReference type="Proteomes" id="UP000078302"/>
    </source>
</evidence>
<dbReference type="Proteomes" id="UP000078302">
    <property type="component" value="Unassembled WGS sequence"/>
</dbReference>
<reference evidence="1 2" key="1">
    <citation type="submission" date="2016-04" db="EMBL/GenBank/DDBJ databases">
        <title>Acidithiobacillus ferrooxidans genome sequencing and assembly.</title>
        <authorList>
            <person name="Zhou Z."/>
        </authorList>
    </citation>
    <scope>NUCLEOTIDE SEQUENCE [LARGE SCALE GENOMIC DNA]</scope>
    <source>
        <strain evidence="1 2">BY0502</strain>
    </source>
</reference>
<organism evidence="1 2">
    <name type="scientific">Acidithiobacillus ferrooxidans</name>
    <name type="common">Thiobacillus ferrooxidans</name>
    <dbReference type="NCBI Taxonomy" id="920"/>
    <lineage>
        <taxon>Bacteria</taxon>
        <taxon>Pseudomonadati</taxon>
        <taxon>Pseudomonadota</taxon>
        <taxon>Acidithiobacillia</taxon>
        <taxon>Acidithiobacillales</taxon>
        <taxon>Acidithiobacillaceae</taxon>
        <taxon>Acidithiobacillus</taxon>
    </lineage>
</organism>
<name>A0A179BNN9_ACIFR</name>
<evidence type="ECO:0000313" key="1">
    <source>
        <dbReference type="EMBL" id="OAP92624.1"/>
    </source>
</evidence>
<comment type="caution">
    <text evidence="1">The sequence shown here is derived from an EMBL/GenBank/DDBJ whole genome shotgun (WGS) entry which is preliminary data.</text>
</comment>
<proteinExistence type="predicted"/>
<dbReference type="InterPro" id="IPR011101">
    <property type="entry name" value="DUF5131"/>
</dbReference>
<accession>A0A179BNN9</accession>
<protein>
    <recommendedName>
        <fullName evidence="3">DUF5131 family protein</fullName>
    </recommendedName>
</protein>
<keyword evidence="2" id="KW-1185">Reference proteome</keyword>
<dbReference type="RefSeq" id="WP_064218352.1">
    <property type="nucleotide sequence ID" value="NZ_LVXZ01000038.1"/>
</dbReference>
<dbReference type="EMBL" id="LVXZ01000038">
    <property type="protein sequence ID" value="OAP92624.1"/>
    <property type="molecule type" value="Genomic_DNA"/>
</dbReference>